<evidence type="ECO:0000256" key="3">
    <source>
        <dbReference type="ARBA" id="ARBA00023239"/>
    </source>
</evidence>
<evidence type="ECO:0000313" key="7">
    <source>
        <dbReference type="Proteomes" id="UP000214689"/>
    </source>
</evidence>
<dbReference type="AlphaFoldDB" id="A0A223AQI4"/>
<feature type="binding site" evidence="5">
    <location>
        <begin position="46"/>
        <end position="48"/>
    </location>
    <ligand>
        <name>3-dehydroquinate</name>
        <dbReference type="ChEBI" id="CHEBI:32364"/>
    </ligand>
</feature>
<dbReference type="PANTHER" id="PTHR43699:SF1">
    <property type="entry name" value="3-DEHYDROQUINATE DEHYDRATASE"/>
    <property type="match status" value="1"/>
</dbReference>
<dbReference type="Pfam" id="PF01487">
    <property type="entry name" value="DHquinase_I"/>
    <property type="match status" value="1"/>
</dbReference>
<evidence type="ECO:0000256" key="5">
    <source>
        <dbReference type="HAMAP-Rule" id="MF_00214"/>
    </source>
</evidence>
<dbReference type="Gene3D" id="3.20.20.70">
    <property type="entry name" value="Aldolase class I"/>
    <property type="match status" value="1"/>
</dbReference>
<keyword evidence="5" id="KW-0028">Amino-acid biosynthesis</keyword>
<evidence type="ECO:0000256" key="4">
    <source>
        <dbReference type="ARBA" id="ARBA00023270"/>
    </source>
</evidence>
<name>A0A223AQI4_9FIRM</name>
<dbReference type="PANTHER" id="PTHR43699">
    <property type="entry name" value="3-DEHYDROQUINATE DEHYDRATASE"/>
    <property type="match status" value="1"/>
</dbReference>
<sequence>MNTVKIRNIEIGSGLPKICVPIVGTTKEDILTEAYKLGSLPVDIAEWRVDWFEYAYDFSKVEDILKHLRAVLGETPLLMTFRTSNEGGKKSIEPGDYAKLIVSASETGYVDLVDVEAFTETDIVKEIITGTHKAGVKVIGSNHDFKKTPDKDVIIARLRKMQDLGADILKIAVMPTNKKDVLTLLAATEEMYSDYADRPIVTISMSETGVLSRICGEAFGSAIAFGAAKSASAPGQMEVNDLNTVLKLLHYYL</sequence>
<dbReference type="UniPathway" id="UPA00053">
    <property type="reaction ID" value="UER00086"/>
</dbReference>
<feature type="binding site" evidence="5">
    <location>
        <position position="213"/>
    </location>
    <ligand>
        <name>3-dehydroquinate</name>
        <dbReference type="ChEBI" id="CHEBI:32364"/>
    </ligand>
</feature>
<protein>
    <recommendedName>
        <fullName evidence="5">3-dehydroquinate dehydratase</fullName>
        <shortName evidence="5">3-dehydroquinase</shortName>
        <ecNumber evidence="5">4.2.1.10</ecNumber>
    </recommendedName>
    <alternativeName>
        <fullName evidence="5">Type I DHQase</fullName>
    </alternativeName>
    <alternativeName>
        <fullName evidence="5">Type I dehydroquinase</fullName>
        <shortName evidence="5">DHQ1</shortName>
    </alternativeName>
</protein>
<dbReference type="GO" id="GO:0046279">
    <property type="term" value="P:3,4-dihydroxybenzoate biosynthetic process"/>
    <property type="evidence" value="ECO:0007669"/>
    <property type="project" value="TreeGrafter"/>
</dbReference>
<keyword evidence="2 5" id="KW-0057">Aromatic amino acid biosynthesis</keyword>
<dbReference type="EMBL" id="CP016199">
    <property type="protein sequence ID" value="ASS37219.1"/>
    <property type="molecule type" value="Genomic_DNA"/>
</dbReference>
<keyword evidence="3 5" id="KW-0456">Lyase</keyword>
<evidence type="ECO:0000313" key="6">
    <source>
        <dbReference type="EMBL" id="ASS37219.1"/>
    </source>
</evidence>
<dbReference type="Proteomes" id="UP000214689">
    <property type="component" value="Chromosome"/>
</dbReference>
<comment type="caution">
    <text evidence="5">Lacks conserved residue(s) required for the propagation of feature annotation.</text>
</comment>
<dbReference type="SUPFAM" id="SSF51569">
    <property type="entry name" value="Aldolase"/>
    <property type="match status" value="1"/>
</dbReference>
<evidence type="ECO:0000256" key="2">
    <source>
        <dbReference type="ARBA" id="ARBA00023141"/>
    </source>
</evidence>
<feature type="binding site" evidence="5">
    <location>
        <position position="82"/>
    </location>
    <ligand>
        <name>3-dehydroquinate</name>
        <dbReference type="ChEBI" id="CHEBI:32364"/>
    </ligand>
</feature>
<dbReference type="GO" id="GO:0009073">
    <property type="term" value="P:aromatic amino acid family biosynthetic process"/>
    <property type="evidence" value="ECO:0007669"/>
    <property type="project" value="UniProtKB-KW"/>
</dbReference>
<keyword evidence="4 5" id="KW-0704">Schiff base</keyword>
<evidence type="ECO:0000256" key="1">
    <source>
        <dbReference type="ARBA" id="ARBA00001864"/>
    </source>
</evidence>
<comment type="function">
    <text evidence="5">Involved in the third step of the chorismate pathway, which leads to the biosynthesis of aromatic amino acids. Catalyzes the cis-dehydration of 3-dehydroquinate (DHQ) and introduces the first double bond of the aromatic ring to yield 3-dehydroshikimate.</text>
</comment>
<comment type="catalytic activity">
    <reaction evidence="1 5">
        <text>3-dehydroquinate = 3-dehydroshikimate + H2O</text>
        <dbReference type="Rhea" id="RHEA:21096"/>
        <dbReference type="ChEBI" id="CHEBI:15377"/>
        <dbReference type="ChEBI" id="CHEBI:16630"/>
        <dbReference type="ChEBI" id="CHEBI:32364"/>
        <dbReference type="EC" id="4.2.1.10"/>
    </reaction>
</comment>
<gene>
    <name evidence="5" type="primary">aroD</name>
    <name evidence="6" type="ORF">AXF17_01180</name>
</gene>
<dbReference type="OrthoDB" id="9813659at2"/>
<dbReference type="HAMAP" id="MF_00214">
    <property type="entry name" value="AroD"/>
    <property type="match status" value="1"/>
</dbReference>
<dbReference type="GO" id="GO:0003855">
    <property type="term" value="F:3-dehydroquinate dehydratase activity"/>
    <property type="evidence" value="ECO:0007669"/>
    <property type="project" value="UniProtKB-UniRule"/>
</dbReference>
<dbReference type="GO" id="GO:0009423">
    <property type="term" value="P:chorismate biosynthetic process"/>
    <property type="evidence" value="ECO:0007669"/>
    <property type="project" value="UniProtKB-UniRule"/>
</dbReference>
<dbReference type="GO" id="GO:0008652">
    <property type="term" value="P:amino acid biosynthetic process"/>
    <property type="evidence" value="ECO:0007669"/>
    <property type="project" value="UniProtKB-KW"/>
</dbReference>
<feature type="binding site" evidence="5">
    <location>
        <position position="232"/>
    </location>
    <ligand>
        <name>3-dehydroquinate</name>
        <dbReference type="ChEBI" id="CHEBI:32364"/>
    </ligand>
</feature>
<dbReference type="NCBIfam" id="TIGR01093">
    <property type="entry name" value="aroD"/>
    <property type="match status" value="1"/>
</dbReference>
<keyword evidence="7" id="KW-1185">Reference proteome</keyword>
<feature type="active site" description="Schiff-base intermediate with substrate" evidence="5">
    <location>
        <position position="170"/>
    </location>
</feature>
<feature type="active site" description="Proton donor/acceptor" evidence="5">
    <location>
        <position position="143"/>
    </location>
</feature>
<comment type="similarity">
    <text evidence="5">Belongs to the type-I 3-dehydroquinase family.</text>
</comment>
<organism evidence="6 7">
    <name type="scientific">Mogibacterium pumilum</name>
    <dbReference type="NCBI Taxonomy" id="86332"/>
    <lineage>
        <taxon>Bacteria</taxon>
        <taxon>Bacillati</taxon>
        <taxon>Bacillota</taxon>
        <taxon>Clostridia</taxon>
        <taxon>Peptostreptococcales</taxon>
        <taxon>Anaerovoracaceae</taxon>
        <taxon>Mogibacterium</taxon>
    </lineage>
</organism>
<dbReference type="RefSeq" id="WP_094233438.1">
    <property type="nucleotide sequence ID" value="NZ_CP016199.1"/>
</dbReference>
<comment type="pathway">
    <text evidence="5">Metabolic intermediate biosynthesis; chorismate biosynthesis; chorismate from D-erythrose 4-phosphate and phosphoenolpyruvate: step 3/7.</text>
</comment>
<accession>A0A223AQI4</accession>
<dbReference type="FunFam" id="3.20.20.70:FF:000047">
    <property type="entry name" value="3-dehydroquinate dehydratase"/>
    <property type="match status" value="1"/>
</dbReference>
<dbReference type="InterPro" id="IPR050146">
    <property type="entry name" value="Type-I_3-dehydroquinase"/>
</dbReference>
<reference evidence="7" key="1">
    <citation type="submission" date="2016-05" db="EMBL/GenBank/DDBJ databases">
        <authorList>
            <person name="Holder M.E."/>
            <person name="Ajami N.J."/>
            <person name="Petrosino J.F."/>
        </authorList>
    </citation>
    <scope>NUCLEOTIDE SEQUENCE [LARGE SCALE GENOMIC DNA]</scope>
    <source>
        <strain evidence="7">ATCC 700696</strain>
    </source>
</reference>
<dbReference type="CDD" id="cd00502">
    <property type="entry name" value="DHQase_I"/>
    <property type="match status" value="1"/>
</dbReference>
<dbReference type="EC" id="4.2.1.10" evidence="5"/>
<dbReference type="InterPro" id="IPR013785">
    <property type="entry name" value="Aldolase_TIM"/>
</dbReference>
<proteinExistence type="inferred from homology"/>
<dbReference type="InterPro" id="IPR001381">
    <property type="entry name" value="DHquinase_I"/>
</dbReference>
<comment type="subunit">
    <text evidence="5">Homodimer.</text>
</comment>
<feature type="binding site" evidence="5">
    <location>
        <position position="236"/>
    </location>
    <ligand>
        <name>3-dehydroquinate</name>
        <dbReference type="ChEBI" id="CHEBI:32364"/>
    </ligand>
</feature>